<dbReference type="Proteomes" id="UP001302676">
    <property type="component" value="Unassembled WGS sequence"/>
</dbReference>
<name>A0AAN6V894_9PEZI</name>
<feature type="compositionally biased region" description="Low complexity" evidence="1">
    <location>
        <begin position="13"/>
        <end position="23"/>
    </location>
</feature>
<proteinExistence type="predicted"/>
<protein>
    <submittedName>
        <fullName evidence="2">Uncharacterized protein</fullName>
    </submittedName>
</protein>
<evidence type="ECO:0000256" key="1">
    <source>
        <dbReference type="SAM" id="MobiDB-lite"/>
    </source>
</evidence>
<gene>
    <name evidence="2" type="ORF">C8A04DRAFT_34879</name>
</gene>
<comment type="caution">
    <text evidence="2">The sequence shown here is derived from an EMBL/GenBank/DDBJ whole genome shotgun (WGS) entry which is preliminary data.</text>
</comment>
<keyword evidence="3" id="KW-1185">Reference proteome</keyword>
<reference evidence="2" key="2">
    <citation type="submission" date="2023-05" db="EMBL/GenBank/DDBJ databases">
        <authorList>
            <consortium name="Lawrence Berkeley National Laboratory"/>
            <person name="Steindorff A."/>
            <person name="Hensen N."/>
            <person name="Bonometti L."/>
            <person name="Westerberg I."/>
            <person name="Brannstrom I.O."/>
            <person name="Guillou S."/>
            <person name="Cros-Aarteil S."/>
            <person name="Calhoun S."/>
            <person name="Haridas S."/>
            <person name="Kuo A."/>
            <person name="Mondo S."/>
            <person name="Pangilinan J."/>
            <person name="Riley R."/>
            <person name="Labutti K."/>
            <person name="Andreopoulos B."/>
            <person name="Lipzen A."/>
            <person name="Chen C."/>
            <person name="Yanf M."/>
            <person name="Daum C."/>
            <person name="Ng V."/>
            <person name="Clum A."/>
            <person name="Ohm R."/>
            <person name="Martin F."/>
            <person name="Silar P."/>
            <person name="Natvig D."/>
            <person name="Lalanne C."/>
            <person name="Gautier V."/>
            <person name="Ament-Velasquez S.L."/>
            <person name="Kruys A."/>
            <person name="Hutchinson M.I."/>
            <person name="Powell A.J."/>
            <person name="Barry K."/>
            <person name="Miller A.N."/>
            <person name="Grigoriev I.V."/>
            <person name="Debuchy R."/>
            <person name="Gladieux P."/>
            <person name="Thoren M.H."/>
            <person name="Johannesson H."/>
        </authorList>
    </citation>
    <scope>NUCLEOTIDE SEQUENCE</scope>
    <source>
        <strain evidence="2">CBS 141.50</strain>
    </source>
</reference>
<evidence type="ECO:0000313" key="3">
    <source>
        <dbReference type="Proteomes" id="UP001302676"/>
    </source>
</evidence>
<dbReference type="GeneID" id="87819588"/>
<accession>A0AAN6V894</accession>
<organism evidence="2 3">
    <name type="scientific">Dichotomopilus funicola</name>
    <dbReference type="NCBI Taxonomy" id="1934379"/>
    <lineage>
        <taxon>Eukaryota</taxon>
        <taxon>Fungi</taxon>
        <taxon>Dikarya</taxon>
        <taxon>Ascomycota</taxon>
        <taxon>Pezizomycotina</taxon>
        <taxon>Sordariomycetes</taxon>
        <taxon>Sordariomycetidae</taxon>
        <taxon>Sordariales</taxon>
        <taxon>Chaetomiaceae</taxon>
        <taxon>Dichotomopilus</taxon>
    </lineage>
</organism>
<dbReference type="EMBL" id="MU853560">
    <property type="protein sequence ID" value="KAK4146698.1"/>
    <property type="molecule type" value="Genomic_DNA"/>
</dbReference>
<evidence type="ECO:0000313" key="2">
    <source>
        <dbReference type="EMBL" id="KAK4146698.1"/>
    </source>
</evidence>
<sequence>MASNASNPPPEVSPSTVPMSVSTSSAPTMAASINLIQPDGPLTFQFTNVQDLFDVINRTSGDFLAVTNVYPHHFIQVRHEREKRRRKIRFRRYDSSSGILTIKLPTALHEALHMGIYMRYCAQLVRKEMSESWKDIGSTTFRDVQGYPGGEGDSTGDPWPECTAPSSWPTLVVDSGHSELLDDLRKDMRWWFEASNHEVKIVLLAKFDHQQDHVILEKWEEEITAPPGPITRNRASVQQQNSILQLVKRQTITITRDETTNPVSYNVNGALVLGFRLLFLRDPGPGEGDFILDIEALQRYANVVWAQLPISD</sequence>
<reference evidence="2" key="1">
    <citation type="journal article" date="2023" name="Mol. Phylogenet. Evol.">
        <title>Genome-scale phylogeny and comparative genomics of the fungal order Sordariales.</title>
        <authorList>
            <person name="Hensen N."/>
            <person name="Bonometti L."/>
            <person name="Westerberg I."/>
            <person name="Brannstrom I.O."/>
            <person name="Guillou S."/>
            <person name="Cros-Aarteil S."/>
            <person name="Calhoun S."/>
            <person name="Haridas S."/>
            <person name="Kuo A."/>
            <person name="Mondo S."/>
            <person name="Pangilinan J."/>
            <person name="Riley R."/>
            <person name="LaButti K."/>
            <person name="Andreopoulos B."/>
            <person name="Lipzen A."/>
            <person name="Chen C."/>
            <person name="Yan M."/>
            <person name="Daum C."/>
            <person name="Ng V."/>
            <person name="Clum A."/>
            <person name="Steindorff A."/>
            <person name="Ohm R.A."/>
            <person name="Martin F."/>
            <person name="Silar P."/>
            <person name="Natvig D.O."/>
            <person name="Lalanne C."/>
            <person name="Gautier V."/>
            <person name="Ament-Velasquez S.L."/>
            <person name="Kruys A."/>
            <person name="Hutchinson M.I."/>
            <person name="Powell A.J."/>
            <person name="Barry K."/>
            <person name="Miller A.N."/>
            <person name="Grigoriev I.V."/>
            <person name="Debuchy R."/>
            <person name="Gladieux P."/>
            <person name="Hiltunen Thoren M."/>
            <person name="Johannesson H."/>
        </authorList>
    </citation>
    <scope>NUCLEOTIDE SEQUENCE</scope>
    <source>
        <strain evidence="2">CBS 141.50</strain>
    </source>
</reference>
<dbReference type="AlphaFoldDB" id="A0AAN6V894"/>
<dbReference type="RefSeq" id="XP_062640069.1">
    <property type="nucleotide sequence ID" value="XM_062782975.1"/>
</dbReference>
<feature type="region of interest" description="Disordered" evidence="1">
    <location>
        <begin position="1"/>
        <end position="23"/>
    </location>
</feature>